<protein>
    <submittedName>
        <fullName evidence="2">Uncharacterized protein</fullName>
    </submittedName>
</protein>
<evidence type="ECO:0000313" key="2">
    <source>
        <dbReference type="EMBL" id="EQL01341.1"/>
    </source>
</evidence>
<reference evidence="2 3" key="1">
    <citation type="journal article" date="2013" name="Chin. Sci. Bull.">
        <title>Genome survey uncovers the secrets of sex and lifestyle in caterpillar fungus.</title>
        <authorList>
            <person name="Hu X."/>
            <person name="Zhang Y."/>
            <person name="Xiao G."/>
            <person name="Zheng P."/>
            <person name="Xia Y."/>
            <person name="Zhang X."/>
            <person name="St Leger R.J."/>
            <person name="Liu X."/>
            <person name="Wang C."/>
        </authorList>
    </citation>
    <scope>NUCLEOTIDE SEQUENCE [LARGE SCALE GENOMIC DNA]</scope>
    <source>
        <strain evidence="3">Co18 / CGMCC 3.14243</strain>
        <tissue evidence="2">Fruit-body</tissue>
    </source>
</reference>
<keyword evidence="1" id="KW-0732">Signal</keyword>
<organism evidence="2 3">
    <name type="scientific">Ophiocordyceps sinensis (strain Co18 / CGMCC 3.14243)</name>
    <name type="common">Yarsagumba caterpillar fungus</name>
    <name type="synonym">Hirsutella sinensis</name>
    <dbReference type="NCBI Taxonomy" id="911162"/>
    <lineage>
        <taxon>Eukaryota</taxon>
        <taxon>Fungi</taxon>
        <taxon>Dikarya</taxon>
        <taxon>Ascomycota</taxon>
        <taxon>Pezizomycotina</taxon>
        <taxon>Sordariomycetes</taxon>
        <taxon>Hypocreomycetidae</taxon>
        <taxon>Hypocreales</taxon>
        <taxon>Ophiocordycipitaceae</taxon>
        <taxon>Ophiocordyceps</taxon>
    </lineage>
</organism>
<feature type="chain" id="PRO_5004596920" evidence="1">
    <location>
        <begin position="23"/>
        <end position="524"/>
    </location>
</feature>
<dbReference type="eggNOG" id="ENOG502SKG1">
    <property type="taxonomic scope" value="Eukaryota"/>
</dbReference>
<evidence type="ECO:0000313" key="3">
    <source>
        <dbReference type="Proteomes" id="UP000019374"/>
    </source>
</evidence>
<name>T5AFZ3_OPHSC</name>
<gene>
    <name evidence="2" type="ORF">OCS_02949</name>
</gene>
<accession>T5AFZ3</accession>
<evidence type="ECO:0000256" key="1">
    <source>
        <dbReference type="SAM" id="SignalP"/>
    </source>
</evidence>
<proteinExistence type="predicted"/>
<dbReference type="AlphaFoldDB" id="T5AFZ3"/>
<feature type="signal peptide" evidence="1">
    <location>
        <begin position="1"/>
        <end position="22"/>
    </location>
</feature>
<dbReference type="EMBL" id="KE652510">
    <property type="protein sequence ID" value="EQL01341.1"/>
    <property type="molecule type" value="Genomic_DNA"/>
</dbReference>
<dbReference type="OrthoDB" id="3231004at2759"/>
<sequence length="524" mass="58243">MKRTRGTLALFAPLMLAAAAEQVPYTDGLTQGQGFNTYLQTGCLHNAVDITAQGDAATIPSADQAEVAYSARRVTEYRDLVQALDASAGATISKLGTEASTSTRFLDRDEASNPFLTYLVKVDVRRQPSSRLNYSFKWNKAVEDPQQTYCNRFISVPDFVRGGALFARVSIFTKDGTKHHEVEQSASVAFTVFGADAKATASVKSSIRTMMKHSEMRIYLHYVGAPLEYQAGNGTDHAYDNELLQLKDAADRFLSEAQRHEWKRFAILERYANAPGFTHQFKPLDYSEATDRSWAFLGDFSNYLGIQGIIRQIATWRYVGGRQKRDELDTESSDTLAGYRSWVREHGGRGRASFADSSIGCQRQCSPRDSGQRPPYEDPSVFRGQVLLAVQTTPYIAQQLSLAGGGTTDFVDKILHPGATKLLDIRAYDREGVPGTINVIFAKKWDVDKYICMRKRPVPPGYRVVSQLWAFKDTGGGVVNETIEVVSMPRLSSIELRPSAGVPNGPERRATKQVNMFKFYVRAG</sequence>
<dbReference type="HOGENOM" id="CLU_042680_0_0_1"/>
<dbReference type="Proteomes" id="UP000019374">
    <property type="component" value="Unassembled WGS sequence"/>
</dbReference>